<dbReference type="EMBL" id="MU853409">
    <property type="protein sequence ID" value="KAK4134127.1"/>
    <property type="molecule type" value="Genomic_DNA"/>
</dbReference>
<reference evidence="6" key="2">
    <citation type="submission" date="2023-05" db="EMBL/GenBank/DDBJ databases">
        <authorList>
            <consortium name="Lawrence Berkeley National Laboratory"/>
            <person name="Steindorff A."/>
            <person name="Hensen N."/>
            <person name="Bonometti L."/>
            <person name="Westerberg I."/>
            <person name="Brannstrom I.O."/>
            <person name="Guillou S."/>
            <person name="Cros-Aarteil S."/>
            <person name="Calhoun S."/>
            <person name="Haridas S."/>
            <person name="Kuo A."/>
            <person name="Mondo S."/>
            <person name="Pangilinan J."/>
            <person name="Riley R."/>
            <person name="Labutti K."/>
            <person name="Andreopoulos B."/>
            <person name="Lipzen A."/>
            <person name="Chen C."/>
            <person name="Yanf M."/>
            <person name="Daum C."/>
            <person name="Ng V."/>
            <person name="Clum A."/>
            <person name="Ohm R."/>
            <person name="Martin F."/>
            <person name="Silar P."/>
            <person name="Natvig D."/>
            <person name="Lalanne C."/>
            <person name="Gautier V."/>
            <person name="Ament-Velasquez S.L."/>
            <person name="Kruys A."/>
            <person name="Hutchinson M.I."/>
            <person name="Powell A.J."/>
            <person name="Barry K."/>
            <person name="Miller A.N."/>
            <person name="Grigoriev I.V."/>
            <person name="Debuchy R."/>
            <person name="Gladieux P."/>
            <person name="Thoren M.H."/>
            <person name="Johannesson H."/>
        </authorList>
    </citation>
    <scope>NUCLEOTIDE SEQUENCE</scope>
    <source>
        <strain evidence="6">CBS 123565</strain>
    </source>
</reference>
<keyword evidence="3" id="KW-0812">Transmembrane</keyword>
<feature type="region of interest" description="Disordered" evidence="2">
    <location>
        <begin position="498"/>
        <end position="521"/>
    </location>
</feature>
<feature type="domain" description="Peptidase A1" evidence="5">
    <location>
        <begin position="53"/>
        <end position="427"/>
    </location>
</feature>
<keyword evidence="3" id="KW-0472">Membrane</keyword>
<dbReference type="AlphaFoldDB" id="A0AAN6UJF4"/>
<comment type="caution">
    <text evidence="6">The sequence shown here is derived from an EMBL/GenBank/DDBJ whole genome shotgun (WGS) entry which is preliminary data.</text>
</comment>
<dbReference type="InterPro" id="IPR021109">
    <property type="entry name" value="Peptidase_aspartic_dom_sf"/>
</dbReference>
<dbReference type="Pfam" id="PF00026">
    <property type="entry name" value="Asp"/>
    <property type="match status" value="1"/>
</dbReference>
<evidence type="ECO:0000256" key="2">
    <source>
        <dbReference type="SAM" id="MobiDB-lite"/>
    </source>
</evidence>
<evidence type="ECO:0000256" key="4">
    <source>
        <dbReference type="SAM" id="SignalP"/>
    </source>
</evidence>
<feature type="chain" id="PRO_5042863774" evidence="4">
    <location>
        <begin position="27"/>
        <end position="895"/>
    </location>
</feature>
<feature type="region of interest" description="Disordered" evidence="2">
    <location>
        <begin position="791"/>
        <end position="825"/>
    </location>
</feature>
<feature type="region of interest" description="Disordered" evidence="2">
    <location>
        <begin position="727"/>
        <end position="752"/>
    </location>
</feature>
<feature type="compositionally biased region" description="Polar residues" evidence="2">
    <location>
        <begin position="650"/>
        <end position="663"/>
    </location>
</feature>
<feature type="compositionally biased region" description="Polar residues" evidence="2">
    <location>
        <begin position="811"/>
        <end position="825"/>
    </location>
</feature>
<keyword evidence="7" id="KW-1185">Reference proteome</keyword>
<evidence type="ECO:0000313" key="7">
    <source>
        <dbReference type="Proteomes" id="UP001304895"/>
    </source>
</evidence>
<dbReference type="InterPro" id="IPR034164">
    <property type="entry name" value="Pepsin-like_dom"/>
</dbReference>
<dbReference type="PROSITE" id="PS51767">
    <property type="entry name" value="PEPTIDASE_A1"/>
    <property type="match status" value="1"/>
</dbReference>
<dbReference type="SUPFAM" id="SSF50630">
    <property type="entry name" value="Acid proteases"/>
    <property type="match status" value="1"/>
</dbReference>
<keyword evidence="6" id="KW-0378">Hydrolase</keyword>
<dbReference type="CDD" id="cd05471">
    <property type="entry name" value="pepsin_like"/>
    <property type="match status" value="1"/>
</dbReference>
<evidence type="ECO:0000256" key="3">
    <source>
        <dbReference type="SAM" id="Phobius"/>
    </source>
</evidence>
<dbReference type="PRINTS" id="PR00792">
    <property type="entry name" value="PEPSIN"/>
</dbReference>
<organism evidence="6 7">
    <name type="scientific">Trichocladium antarcticum</name>
    <dbReference type="NCBI Taxonomy" id="1450529"/>
    <lineage>
        <taxon>Eukaryota</taxon>
        <taxon>Fungi</taxon>
        <taxon>Dikarya</taxon>
        <taxon>Ascomycota</taxon>
        <taxon>Pezizomycotina</taxon>
        <taxon>Sordariomycetes</taxon>
        <taxon>Sordariomycetidae</taxon>
        <taxon>Sordariales</taxon>
        <taxon>Chaetomiaceae</taxon>
        <taxon>Trichocladium</taxon>
    </lineage>
</organism>
<name>A0AAN6UJF4_9PEZI</name>
<evidence type="ECO:0000259" key="5">
    <source>
        <dbReference type="PROSITE" id="PS51767"/>
    </source>
</evidence>
<feature type="transmembrane region" description="Helical" evidence="3">
    <location>
        <begin position="473"/>
        <end position="492"/>
    </location>
</feature>
<keyword evidence="4" id="KW-0732">Signal</keyword>
<sequence>MWLPCRGAAVFHGLLLLLSVSRLVAAAAAASEPPSPLWIQPSGEWYGIDGTWSSFTFYVGSPAQIVYLTIATALSEIWVVSTGGCVPVQLCIDARGGVVDTSASETWHSLGAWQLGMNYTGMEGNGDYGLETLAFVNTLTHVTAAVDGVLMTAINSTDYYQGYIGVGVTQGIFGANLTNPLISQLVETHGTIPSHGYGYTAGAYYREDGERGGTAASLTLGGYDKHRFVPHDTKFPLDPVTRLPTVRLRGITAQVPSMDKAPTSNWTSTARPLVAMEDAIIAVVDSSTPYLWLPTEVCERFAAALDLTWRDDLGVYVFSKGSQYTGYQSDTSPSFTFSLSSYHNADNFGRPFDTPGVVNITLPASAFAQLLRYPFKNVIRWGDSSIPYFPLKRSTKEGNNNQYIIGRVFMQEAYIVTSYDRSTFSLHQALFPGNAKTNYSLEAITRPADSPYPALGGDPAAGHGLNTGQTAGIALSAFITGGILGLMLWCCCKRRRRAKRNEPSGQDENKDGAQAEEEEVPKSPVVRMFTMILGKRKSRKSVVRGADGSSSRPVEVGADAQHEVFEMLAPPEPAELDSHDVDDEETDFEVDSTQGLSQYEIIRQKLDRQLQGPVPAYTPTVLTFPELRQEKSMQDMSPVAHYRAPDEPSPVSSPTYANSNSVPGSLPSPMTPHGDWPSRTFDPPSPVTVAPSPQLLQAPSNGFDPGYSYSPISPRPIHSLQSFAPSSIACSDSDASPTSPTGSVQLPSPTFQRTPIEPSRVICLGPLPENVRLPLPQPLIPRIVVPDSRSVETGVADPDTAELPRPLSVGHQRSLTQSSSDTLGSNFTVDEEDQTQMADAVRHHSMLQIQHEQGDADDMPRSPRSMERIEGGSELIHVPQVADKRYSWEAVQDRI</sequence>
<dbReference type="GO" id="GO:0004190">
    <property type="term" value="F:aspartic-type endopeptidase activity"/>
    <property type="evidence" value="ECO:0007669"/>
    <property type="project" value="InterPro"/>
</dbReference>
<dbReference type="InterPro" id="IPR033121">
    <property type="entry name" value="PEPTIDASE_A1"/>
</dbReference>
<proteinExistence type="inferred from homology"/>
<feature type="signal peptide" evidence="4">
    <location>
        <begin position="1"/>
        <end position="26"/>
    </location>
</feature>
<dbReference type="InterPro" id="IPR001461">
    <property type="entry name" value="Aspartic_peptidase_A1"/>
</dbReference>
<gene>
    <name evidence="6" type="ORF">BT67DRAFT_309131</name>
</gene>
<feature type="region of interest" description="Disordered" evidence="2">
    <location>
        <begin position="632"/>
        <end position="710"/>
    </location>
</feature>
<dbReference type="GO" id="GO:0006508">
    <property type="term" value="P:proteolysis"/>
    <property type="evidence" value="ECO:0007669"/>
    <property type="project" value="UniProtKB-KW"/>
</dbReference>
<evidence type="ECO:0000313" key="6">
    <source>
        <dbReference type="EMBL" id="KAK4134127.1"/>
    </source>
</evidence>
<comment type="similarity">
    <text evidence="1">Belongs to the peptidase A1 family.</text>
</comment>
<keyword evidence="6" id="KW-0645">Protease</keyword>
<evidence type="ECO:0000256" key="1">
    <source>
        <dbReference type="ARBA" id="ARBA00007447"/>
    </source>
</evidence>
<accession>A0AAN6UJF4</accession>
<protein>
    <submittedName>
        <fullName evidence="6">Acid protease</fullName>
    </submittedName>
</protein>
<dbReference type="Gene3D" id="2.40.70.10">
    <property type="entry name" value="Acid Proteases"/>
    <property type="match status" value="2"/>
</dbReference>
<reference evidence="6" key="1">
    <citation type="journal article" date="2023" name="Mol. Phylogenet. Evol.">
        <title>Genome-scale phylogeny and comparative genomics of the fungal order Sordariales.</title>
        <authorList>
            <person name="Hensen N."/>
            <person name="Bonometti L."/>
            <person name="Westerberg I."/>
            <person name="Brannstrom I.O."/>
            <person name="Guillou S."/>
            <person name="Cros-Aarteil S."/>
            <person name="Calhoun S."/>
            <person name="Haridas S."/>
            <person name="Kuo A."/>
            <person name="Mondo S."/>
            <person name="Pangilinan J."/>
            <person name="Riley R."/>
            <person name="LaButti K."/>
            <person name="Andreopoulos B."/>
            <person name="Lipzen A."/>
            <person name="Chen C."/>
            <person name="Yan M."/>
            <person name="Daum C."/>
            <person name="Ng V."/>
            <person name="Clum A."/>
            <person name="Steindorff A."/>
            <person name="Ohm R.A."/>
            <person name="Martin F."/>
            <person name="Silar P."/>
            <person name="Natvig D.O."/>
            <person name="Lalanne C."/>
            <person name="Gautier V."/>
            <person name="Ament-Velasquez S.L."/>
            <person name="Kruys A."/>
            <person name="Hutchinson M.I."/>
            <person name="Powell A.J."/>
            <person name="Barry K."/>
            <person name="Miller A.N."/>
            <person name="Grigoriev I.V."/>
            <person name="Debuchy R."/>
            <person name="Gladieux P."/>
            <person name="Hiltunen Thoren M."/>
            <person name="Johannesson H."/>
        </authorList>
    </citation>
    <scope>NUCLEOTIDE SEQUENCE</scope>
    <source>
        <strain evidence="6">CBS 123565</strain>
    </source>
</reference>
<keyword evidence="3" id="KW-1133">Transmembrane helix</keyword>
<dbReference type="Proteomes" id="UP001304895">
    <property type="component" value="Unassembled WGS sequence"/>
</dbReference>